<dbReference type="CDD" id="cd04301">
    <property type="entry name" value="NAT_SF"/>
    <property type="match status" value="1"/>
</dbReference>
<dbReference type="AlphaFoldDB" id="A0A4U9UK30"/>
<evidence type="ECO:0000259" key="1">
    <source>
        <dbReference type="PROSITE" id="PS51186"/>
    </source>
</evidence>
<reference evidence="2 3" key="1">
    <citation type="submission" date="2019-05" db="EMBL/GenBank/DDBJ databases">
        <authorList>
            <consortium name="Pathogen Informatics"/>
        </authorList>
    </citation>
    <scope>NUCLEOTIDE SEQUENCE [LARGE SCALE GENOMIC DNA]</scope>
    <source>
        <strain evidence="2 3">NCTC11429</strain>
    </source>
</reference>
<gene>
    <name evidence="2" type="ORF">NCTC11429_00492</name>
</gene>
<protein>
    <submittedName>
        <fullName evidence="2">Acetyltransferase (GNAT) family</fullName>
    </submittedName>
</protein>
<evidence type="ECO:0000313" key="2">
    <source>
        <dbReference type="EMBL" id="VTR29741.1"/>
    </source>
</evidence>
<dbReference type="GO" id="GO:0016747">
    <property type="term" value="F:acyltransferase activity, transferring groups other than amino-acyl groups"/>
    <property type="evidence" value="ECO:0007669"/>
    <property type="project" value="InterPro"/>
</dbReference>
<dbReference type="PROSITE" id="PS51186">
    <property type="entry name" value="GNAT"/>
    <property type="match status" value="1"/>
</dbReference>
<accession>A0A4U9UK30</accession>
<dbReference type="Proteomes" id="UP000308196">
    <property type="component" value="Chromosome"/>
</dbReference>
<evidence type="ECO:0000313" key="3">
    <source>
        <dbReference type="Proteomes" id="UP000308196"/>
    </source>
</evidence>
<organism evidence="2 3">
    <name type="scientific">Sphingobacterium thalpophilum</name>
    <dbReference type="NCBI Taxonomy" id="259"/>
    <lineage>
        <taxon>Bacteria</taxon>
        <taxon>Pseudomonadati</taxon>
        <taxon>Bacteroidota</taxon>
        <taxon>Sphingobacteriia</taxon>
        <taxon>Sphingobacteriales</taxon>
        <taxon>Sphingobacteriaceae</taxon>
        <taxon>Sphingobacterium</taxon>
    </lineage>
</organism>
<name>A0A4U9UK30_9SPHI</name>
<dbReference type="RefSeq" id="WP_197734448.1">
    <property type="nucleotide sequence ID" value="NZ_CP158797.1"/>
</dbReference>
<dbReference type="Pfam" id="PF00583">
    <property type="entry name" value="Acetyltransf_1"/>
    <property type="match status" value="1"/>
</dbReference>
<dbReference type="STRING" id="1123265.GCA_000686625_03116"/>
<dbReference type="GeneID" id="78461303"/>
<proteinExistence type="predicted"/>
<dbReference type="EMBL" id="LR590484">
    <property type="protein sequence ID" value="VTR29741.1"/>
    <property type="molecule type" value="Genomic_DNA"/>
</dbReference>
<keyword evidence="2" id="KW-0808">Transferase</keyword>
<dbReference type="SUPFAM" id="SSF55729">
    <property type="entry name" value="Acyl-CoA N-acyltransferases (Nat)"/>
    <property type="match status" value="1"/>
</dbReference>
<dbReference type="InterPro" id="IPR016181">
    <property type="entry name" value="Acyl_CoA_acyltransferase"/>
</dbReference>
<dbReference type="Gene3D" id="3.40.630.30">
    <property type="match status" value="1"/>
</dbReference>
<sequence>MQQLDIQIRNSTIDDIEHIFGLYRMATDYQKSKSMVSWPEFAHELVEAEVKEHRQWKMLINGQIACVWATTFTDPEIWEEKNEEPSVYIHRIATDPDFRGNNLVRHIVSWAIGYAESNDKQYVRMDTVGENKSLIKHYTGCGFEFLGLRKLRNTAGLPAHYDNATVSLFELRIDPEL</sequence>
<dbReference type="InterPro" id="IPR000182">
    <property type="entry name" value="GNAT_dom"/>
</dbReference>
<dbReference type="KEGG" id="stha:NCTC11429_00492"/>
<feature type="domain" description="N-acetyltransferase" evidence="1">
    <location>
        <begin position="6"/>
        <end position="164"/>
    </location>
</feature>